<keyword evidence="9" id="KW-0547">Nucleotide-binding</keyword>
<dbReference type="PANTHER" id="PTHR11586:SF37">
    <property type="entry name" value="TRNA-BINDING DOMAIN-CONTAINING PROTEIN"/>
    <property type="match status" value="1"/>
</dbReference>
<comment type="subcellular location">
    <subcellularLocation>
        <location evidence="2">Cytoplasm</location>
    </subcellularLocation>
</comment>
<dbReference type="InterPro" id="IPR004495">
    <property type="entry name" value="Met-tRNA-synth_bsu_C"/>
</dbReference>
<reference evidence="19 20" key="1">
    <citation type="journal article" date="2016" name="Nat. Commun.">
        <title>Thousands of microbial genomes shed light on interconnected biogeochemical processes in an aquifer system.</title>
        <authorList>
            <person name="Anantharaman K."/>
            <person name="Brown C.T."/>
            <person name="Hug L.A."/>
            <person name="Sharon I."/>
            <person name="Castelle C.J."/>
            <person name="Probst A.J."/>
            <person name="Thomas B.C."/>
            <person name="Singh A."/>
            <person name="Wilkins M.J."/>
            <person name="Karaoz U."/>
            <person name="Brodie E.L."/>
            <person name="Williams K.H."/>
            <person name="Hubbard S.S."/>
            <person name="Banfield J.F."/>
        </authorList>
    </citation>
    <scope>NUCLEOTIDE SEQUENCE [LARGE SCALE GENOMIC DNA]</scope>
</reference>
<proteinExistence type="predicted"/>
<keyword evidence="7 16" id="KW-0820">tRNA-binding</keyword>
<gene>
    <name evidence="19" type="ORF">A3D25_00445</name>
</gene>
<evidence type="ECO:0000256" key="14">
    <source>
        <dbReference type="ARBA" id="ARBA00030904"/>
    </source>
</evidence>
<evidence type="ECO:0000259" key="18">
    <source>
        <dbReference type="PROSITE" id="PS50886"/>
    </source>
</evidence>
<evidence type="ECO:0000256" key="8">
    <source>
        <dbReference type="ARBA" id="ARBA00022598"/>
    </source>
</evidence>
<comment type="subunit">
    <text evidence="3">Homodimer.</text>
</comment>
<dbReference type="GO" id="GO:0004825">
    <property type="term" value="F:methionine-tRNA ligase activity"/>
    <property type="evidence" value="ECO:0007669"/>
    <property type="project" value="UniProtKB-EC"/>
</dbReference>
<keyword evidence="6" id="KW-0963">Cytoplasm</keyword>
<keyword evidence="10" id="KW-0067">ATP-binding</keyword>
<dbReference type="InterPro" id="IPR012340">
    <property type="entry name" value="NA-bd_OB-fold"/>
</dbReference>
<evidence type="ECO:0000256" key="9">
    <source>
        <dbReference type="ARBA" id="ARBA00022741"/>
    </source>
</evidence>
<keyword evidence="11 16" id="KW-0694">RNA-binding</keyword>
<evidence type="ECO:0000256" key="15">
    <source>
        <dbReference type="ARBA" id="ARBA00047364"/>
    </source>
</evidence>
<dbReference type="GO" id="GO:0000049">
    <property type="term" value="F:tRNA binding"/>
    <property type="evidence" value="ECO:0007669"/>
    <property type="project" value="UniProtKB-UniRule"/>
</dbReference>
<dbReference type="EMBL" id="MFDD01000008">
    <property type="protein sequence ID" value="OGE40573.1"/>
    <property type="molecule type" value="Genomic_DNA"/>
</dbReference>
<dbReference type="PROSITE" id="PS50886">
    <property type="entry name" value="TRBD"/>
    <property type="match status" value="1"/>
</dbReference>
<organism evidence="19 20">
    <name type="scientific">Candidatus Daviesbacteria bacterium RIFCSPHIGHO2_02_FULL_43_12</name>
    <dbReference type="NCBI Taxonomy" id="1797776"/>
    <lineage>
        <taxon>Bacteria</taxon>
        <taxon>Candidatus Daviesiibacteriota</taxon>
    </lineage>
</organism>
<evidence type="ECO:0000256" key="6">
    <source>
        <dbReference type="ARBA" id="ARBA00022490"/>
    </source>
</evidence>
<evidence type="ECO:0000256" key="3">
    <source>
        <dbReference type="ARBA" id="ARBA00011738"/>
    </source>
</evidence>
<feature type="region of interest" description="Disordered" evidence="17">
    <location>
        <begin position="100"/>
        <end position="120"/>
    </location>
</feature>
<name>A0A1F5KI07_9BACT</name>
<evidence type="ECO:0000256" key="2">
    <source>
        <dbReference type="ARBA" id="ARBA00004496"/>
    </source>
</evidence>
<dbReference type="CDD" id="cd02800">
    <property type="entry name" value="tRNA_bind_EcMetRS_like"/>
    <property type="match status" value="1"/>
</dbReference>
<keyword evidence="13" id="KW-0030">Aminoacyl-tRNA synthetase</keyword>
<comment type="function">
    <text evidence="1">Is required not only for elongation of protein synthesis but also for the initiation of all mRNA translation through initiator tRNA(fMet) aminoacylation.</text>
</comment>
<feature type="domain" description="TRNA-binding" evidence="18">
    <location>
        <begin position="13"/>
        <end position="120"/>
    </location>
</feature>
<dbReference type="InterPro" id="IPR002547">
    <property type="entry name" value="tRNA-bd_dom"/>
</dbReference>
<evidence type="ECO:0000256" key="1">
    <source>
        <dbReference type="ARBA" id="ARBA00003314"/>
    </source>
</evidence>
<dbReference type="PANTHER" id="PTHR11586">
    <property type="entry name" value="TRNA-AMINOACYLATION COFACTOR ARC1 FAMILY MEMBER"/>
    <property type="match status" value="1"/>
</dbReference>
<dbReference type="GO" id="GO:0006431">
    <property type="term" value="P:methionyl-tRNA aminoacylation"/>
    <property type="evidence" value="ECO:0007669"/>
    <property type="project" value="InterPro"/>
</dbReference>
<dbReference type="Gene3D" id="2.40.50.140">
    <property type="entry name" value="Nucleic acid-binding proteins"/>
    <property type="match status" value="1"/>
</dbReference>
<evidence type="ECO:0000313" key="19">
    <source>
        <dbReference type="EMBL" id="OGE40573.1"/>
    </source>
</evidence>
<dbReference type="InterPro" id="IPR051270">
    <property type="entry name" value="Tyrosine-tRNA_ligase_regulator"/>
</dbReference>
<evidence type="ECO:0000256" key="5">
    <source>
        <dbReference type="ARBA" id="ARBA00018753"/>
    </source>
</evidence>
<sequence>MSQDENNFINITDFVKVQLRVGTVLDATGVEGSEKLIKLTIDLGEEKTRTVLTGMRKWYEPDFFVGKQVIIVANLEPRPMMGLVSEGMIVACDSLDPTDPANKPTLLQPATKVPNGSKIR</sequence>
<evidence type="ECO:0000256" key="10">
    <source>
        <dbReference type="ARBA" id="ARBA00022840"/>
    </source>
</evidence>
<accession>A0A1F5KI07</accession>
<dbReference type="GO" id="GO:0005524">
    <property type="term" value="F:ATP binding"/>
    <property type="evidence" value="ECO:0007669"/>
    <property type="project" value="UniProtKB-KW"/>
</dbReference>
<keyword evidence="12" id="KW-0648">Protein biosynthesis</keyword>
<evidence type="ECO:0000256" key="11">
    <source>
        <dbReference type="ARBA" id="ARBA00022884"/>
    </source>
</evidence>
<dbReference type="SUPFAM" id="SSF50249">
    <property type="entry name" value="Nucleic acid-binding proteins"/>
    <property type="match status" value="1"/>
</dbReference>
<dbReference type="Proteomes" id="UP000177328">
    <property type="component" value="Unassembled WGS sequence"/>
</dbReference>
<evidence type="ECO:0000256" key="12">
    <source>
        <dbReference type="ARBA" id="ARBA00022917"/>
    </source>
</evidence>
<dbReference type="AlphaFoldDB" id="A0A1F5KI07"/>
<evidence type="ECO:0000256" key="17">
    <source>
        <dbReference type="SAM" id="MobiDB-lite"/>
    </source>
</evidence>
<dbReference type="EC" id="6.1.1.10" evidence="4"/>
<evidence type="ECO:0000313" key="20">
    <source>
        <dbReference type="Proteomes" id="UP000177328"/>
    </source>
</evidence>
<dbReference type="Pfam" id="PF01588">
    <property type="entry name" value="tRNA_bind"/>
    <property type="match status" value="1"/>
</dbReference>
<comment type="caution">
    <text evidence="19">The sequence shown here is derived from an EMBL/GenBank/DDBJ whole genome shotgun (WGS) entry which is preliminary data.</text>
</comment>
<evidence type="ECO:0000256" key="4">
    <source>
        <dbReference type="ARBA" id="ARBA00012838"/>
    </source>
</evidence>
<evidence type="ECO:0000256" key="13">
    <source>
        <dbReference type="ARBA" id="ARBA00023146"/>
    </source>
</evidence>
<dbReference type="GO" id="GO:0005737">
    <property type="term" value="C:cytoplasm"/>
    <property type="evidence" value="ECO:0007669"/>
    <property type="project" value="UniProtKB-SubCell"/>
</dbReference>
<evidence type="ECO:0000256" key="16">
    <source>
        <dbReference type="PROSITE-ProRule" id="PRU00209"/>
    </source>
</evidence>
<evidence type="ECO:0000256" key="7">
    <source>
        <dbReference type="ARBA" id="ARBA00022555"/>
    </source>
</evidence>
<keyword evidence="8" id="KW-0436">Ligase</keyword>
<protein>
    <recommendedName>
        <fullName evidence="5">Methionine--tRNA ligase</fullName>
        <ecNumber evidence="4">6.1.1.10</ecNumber>
    </recommendedName>
    <alternativeName>
        <fullName evidence="14">Methionyl-tRNA synthetase</fullName>
    </alternativeName>
</protein>
<dbReference type="FunFam" id="2.40.50.140:FF:000042">
    <property type="entry name" value="Methionine--tRNA ligase"/>
    <property type="match status" value="1"/>
</dbReference>
<comment type="catalytic activity">
    <reaction evidence="15">
        <text>tRNA(Met) + L-methionine + ATP = L-methionyl-tRNA(Met) + AMP + diphosphate</text>
        <dbReference type="Rhea" id="RHEA:13481"/>
        <dbReference type="Rhea" id="RHEA-COMP:9667"/>
        <dbReference type="Rhea" id="RHEA-COMP:9698"/>
        <dbReference type="ChEBI" id="CHEBI:30616"/>
        <dbReference type="ChEBI" id="CHEBI:33019"/>
        <dbReference type="ChEBI" id="CHEBI:57844"/>
        <dbReference type="ChEBI" id="CHEBI:78442"/>
        <dbReference type="ChEBI" id="CHEBI:78530"/>
        <dbReference type="ChEBI" id="CHEBI:456215"/>
        <dbReference type="EC" id="6.1.1.10"/>
    </reaction>
</comment>